<name>A0ABR2J103_9EUKA</name>
<feature type="compositionally biased region" description="Low complexity" evidence="2">
    <location>
        <begin position="431"/>
        <end position="492"/>
    </location>
</feature>
<dbReference type="EMBL" id="JAPFFF010000014">
    <property type="protein sequence ID" value="KAK8871163.1"/>
    <property type="molecule type" value="Genomic_DNA"/>
</dbReference>
<feature type="compositionally biased region" description="Basic and acidic residues" evidence="2">
    <location>
        <begin position="1"/>
        <end position="25"/>
    </location>
</feature>
<feature type="compositionally biased region" description="Basic and acidic residues" evidence="2">
    <location>
        <begin position="86"/>
        <end position="103"/>
    </location>
</feature>
<feature type="region of interest" description="Disordered" evidence="2">
    <location>
        <begin position="533"/>
        <end position="556"/>
    </location>
</feature>
<feature type="region of interest" description="Disordered" evidence="2">
    <location>
        <begin position="1"/>
        <end position="119"/>
    </location>
</feature>
<gene>
    <name evidence="3" type="ORF">M9Y10_009076</name>
</gene>
<feature type="region of interest" description="Disordered" evidence="2">
    <location>
        <begin position="430"/>
        <end position="508"/>
    </location>
</feature>
<keyword evidence="1" id="KW-0175">Coiled coil</keyword>
<evidence type="ECO:0000256" key="1">
    <source>
        <dbReference type="SAM" id="Coils"/>
    </source>
</evidence>
<dbReference type="PANTHER" id="PTHR47026">
    <property type="entry name" value="PIGMENTOSA GTPASE REGULATOR-LIKE PROTEIN, PUTATIVE-RELATED"/>
    <property type="match status" value="1"/>
</dbReference>
<feature type="compositionally biased region" description="Basic and acidic residues" evidence="2">
    <location>
        <begin position="110"/>
        <end position="119"/>
    </location>
</feature>
<proteinExistence type="predicted"/>
<feature type="region of interest" description="Disordered" evidence="2">
    <location>
        <begin position="133"/>
        <end position="181"/>
    </location>
</feature>
<protein>
    <submittedName>
        <fullName evidence="3">Uncharacterized protein</fullName>
    </submittedName>
</protein>
<feature type="compositionally biased region" description="Polar residues" evidence="2">
    <location>
        <begin position="533"/>
        <end position="542"/>
    </location>
</feature>
<evidence type="ECO:0000313" key="3">
    <source>
        <dbReference type="EMBL" id="KAK8871163.1"/>
    </source>
</evidence>
<feature type="compositionally biased region" description="Low complexity" evidence="2">
    <location>
        <begin position="71"/>
        <end position="80"/>
    </location>
</feature>
<dbReference type="PANTHER" id="PTHR47026:SF2">
    <property type="entry name" value="FLAGELLAR ASSOCIATED PROTEIN"/>
    <property type="match status" value="1"/>
</dbReference>
<sequence>MEDKTPNPPENDSKDDQNTDAEPSKDQNILSIQQDFNPIQIANQIVESVTKNDSENEENENQLEGGGTSPNNQDNNENQNMAPGEDNEKNSQEETKIDNDKASQDQNSDSDSKVDLNDTTKKIEEVLITGFGQPRVNSDTINDKKVSSSRNNDNQNEEEQEKEDEKDNKENESETDDLEQEVDKVLKSNSASQVQSKNRLLSYVRKCQIDKMLETDYDSANRYRICETIIQNQIYFDEHLINNESRNQTIDRRIENLKKNRERIEKEWDDRFESFKQEADERQKKLEECHRKELEEFEQRWGSEDYMSQFSKASPSLLQLRQRQKIQALSKDFTGAKQTKELADQLQKQEEIENEKIAILTMKKQYAQMIEKQRNESECAKENWERHKKFLLDEKERKLKQIDRTTQQLETRKAQPIVTTTQCRPIVTPVIRSRSITSKSSNSAIPSYNRTNRPTTTTATTKSMNSNQNRSSYSSLSNMNNTNSQDNNNSNANDDDYTKMKTSPRTRKTLVEYRNKPNDTKLNIPVINVSQQIHGTGKSPKQSFKPRMTKRYRSYA</sequence>
<reference evidence="3 4" key="1">
    <citation type="submission" date="2024-04" db="EMBL/GenBank/DDBJ databases">
        <title>Tritrichomonas musculus Genome.</title>
        <authorList>
            <person name="Alves-Ferreira E."/>
            <person name="Grigg M."/>
            <person name="Lorenzi H."/>
            <person name="Galac M."/>
        </authorList>
    </citation>
    <scope>NUCLEOTIDE SEQUENCE [LARGE SCALE GENOMIC DNA]</scope>
    <source>
        <strain evidence="3 4">EAF2021</strain>
    </source>
</reference>
<comment type="caution">
    <text evidence="3">The sequence shown here is derived from an EMBL/GenBank/DDBJ whole genome shotgun (WGS) entry which is preliminary data.</text>
</comment>
<feature type="compositionally biased region" description="Basic and acidic residues" evidence="2">
    <location>
        <begin position="163"/>
        <end position="172"/>
    </location>
</feature>
<keyword evidence="4" id="KW-1185">Reference proteome</keyword>
<feature type="compositionally biased region" description="Basic residues" evidence="2">
    <location>
        <begin position="547"/>
        <end position="556"/>
    </location>
</feature>
<evidence type="ECO:0000313" key="4">
    <source>
        <dbReference type="Proteomes" id="UP001470230"/>
    </source>
</evidence>
<feature type="coiled-coil region" evidence="1">
    <location>
        <begin position="336"/>
        <end position="412"/>
    </location>
</feature>
<evidence type="ECO:0000256" key="2">
    <source>
        <dbReference type="SAM" id="MobiDB-lite"/>
    </source>
</evidence>
<accession>A0ABR2J103</accession>
<organism evidence="3 4">
    <name type="scientific">Tritrichomonas musculus</name>
    <dbReference type="NCBI Taxonomy" id="1915356"/>
    <lineage>
        <taxon>Eukaryota</taxon>
        <taxon>Metamonada</taxon>
        <taxon>Parabasalia</taxon>
        <taxon>Tritrichomonadida</taxon>
        <taxon>Tritrichomonadidae</taxon>
        <taxon>Tritrichomonas</taxon>
    </lineage>
</organism>
<feature type="coiled-coil region" evidence="1">
    <location>
        <begin position="240"/>
        <end position="267"/>
    </location>
</feature>
<feature type="compositionally biased region" description="Polar residues" evidence="2">
    <location>
        <begin position="26"/>
        <end position="51"/>
    </location>
</feature>
<dbReference type="Proteomes" id="UP001470230">
    <property type="component" value="Unassembled WGS sequence"/>
</dbReference>